<gene>
    <name evidence="6" type="ORF">PYV00_17210</name>
</gene>
<name>A0ABT5WU64_9SPHN</name>
<dbReference type="SUPFAM" id="SSF46689">
    <property type="entry name" value="Homeodomain-like"/>
    <property type="match status" value="1"/>
</dbReference>
<comment type="caution">
    <text evidence="6">The sequence shown here is derived from an EMBL/GenBank/DDBJ whole genome shotgun (WGS) entry which is preliminary data.</text>
</comment>
<dbReference type="PRINTS" id="PR00032">
    <property type="entry name" value="HTHARAC"/>
</dbReference>
<dbReference type="Gene3D" id="1.10.10.60">
    <property type="entry name" value="Homeodomain-like"/>
    <property type="match status" value="1"/>
</dbReference>
<evidence type="ECO:0000256" key="4">
    <source>
        <dbReference type="SAM" id="Phobius"/>
    </source>
</evidence>
<accession>A0ABT5WU64</accession>
<evidence type="ECO:0000256" key="1">
    <source>
        <dbReference type="ARBA" id="ARBA00023015"/>
    </source>
</evidence>
<evidence type="ECO:0000256" key="3">
    <source>
        <dbReference type="ARBA" id="ARBA00023163"/>
    </source>
</evidence>
<organism evidence="6 7">
    <name type="scientific">Novosphingobium album</name>
    <name type="common">ex Liu et al. 2023</name>
    <dbReference type="NCBI Taxonomy" id="3031130"/>
    <lineage>
        <taxon>Bacteria</taxon>
        <taxon>Pseudomonadati</taxon>
        <taxon>Pseudomonadota</taxon>
        <taxon>Alphaproteobacteria</taxon>
        <taxon>Sphingomonadales</taxon>
        <taxon>Sphingomonadaceae</taxon>
        <taxon>Novosphingobium</taxon>
    </lineage>
</organism>
<dbReference type="Pfam" id="PF12833">
    <property type="entry name" value="HTH_18"/>
    <property type="match status" value="1"/>
</dbReference>
<keyword evidence="7" id="KW-1185">Reference proteome</keyword>
<keyword evidence="4" id="KW-0812">Transmembrane</keyword>
<feature type="transmembrane region" description="Helical" evidence="4">
    <location>
        <begin position="173"/>
        <end position="195"/>
    </location>
</feature>
<keyword evidence="2" id="KW-0238">DNA-binding</keyword>
<feature type="transmembrane region" description="Helical" evidence="4">
    <location>
        <begin position="144"/>
        <end position="161"/>
    </location>
</feature>
<reference evidence="6 7" key="1">
    <citation type="submission" date="2023-03" db="EMBL/GenBank/DDBJ databases">
        <title>NovoSphingobium album sp. nov. isolated from polycyclic aromatic hydrocarbons- and heavy-metal polluted soil.</title>
        <authorList>
            <person name="Liu Z."/>
            <person name="Wang K."/>
        </authorList>
    </citation>
    <scope>NUCLEOTIDE SEQUENCE [LARGE SCALE GENOMIC DNA]</scope>
    <source>
        <strain evidence="6 7">H3SJ31-1</strain>
    </source>
</reference>
<evidence type="ECO:0000256" key="2">
    <source>
        <dbReference type="ARBA" id="ARBA00023125"/>
    </source>
</evidence>
<dbReference type="PANTHER" id="PTHR43280">
    <property type="entry name" value="ARAC-FAMILY TRANSCRIPTIONAL REGULATOR"/>
    <property type="match status" value="1"/>
</dbReference>
<dbReference type="PANTHER" id="PTHR43280:SF29">
    <property type="entry name" value="ARAC-FAMILY TRANSCRIPTIONAL REGULATOR"/>
    <property type="match status" value="1"/>
</dbReference>
<dbReference type="InterPro" id="IPR018062">
    <property type="entry name" value="HTH_AraC-typ_CS"/>
</dbReference>
<dbReference type="PROSITE" id="PS01124">
    <property type="entry name" value="HTH_ARAC_FAMILY_2"/>
    <property type="match status" value="1"/>
</dbReference>
<evidence type="ECO:0000313" key="6">
    <source>
        <dbReference type="EMBL" id="MDE8653440.1"/>
    </source>
</evidence>
<keyword evidence="3" id="KW-0804">Transcription</keyword>
<proteinExistence type="predicted"/>
<sequence>MHARSPVLLPMVDGRLPDIALYGALFAGAVAAFCLERLTGGGFGLTSDIVAVAGNATCGWSWLLVRALFQRPAARRETWPLMLVLALVATGAFLRFDGSASGAMPRMIDNVETLVSSTLLLLATIEPLKAIGSDMTRAERRFRILFAAGYATVLAIAVLWVDGSPADSIAGRWGGWIKMGCAVLALLGIGLAILYRGRNPLPDARKAKPRTQSGEEAALGERLLRLMRDEALYALPDLRVAEVARRIGEAEYKVTQCITGALGFRNFNHMANHFRIGEAQRRLADARLDPLPILTIALDCGFGSIGPFNRAFKAETGMTPTQFRKARATP</sequence>
<evidence type="ECO:0000259" key="5">
    <source>
        <dbReference type="PROSITE" id="PS01124"/>
    </source>
</evidence>
<keyword evidence="1" id="KW-0805">Transcription regulation</keyword>
<feature type="transmembrane region" description="Helical" evidence="4">
    <location>
        <begin position="45"/>
        <end position="65"/>
    </location>
</feature>
<feature type="transmembrane region" description="Helical" evidence="4">
    <location>
        <begin position="20"/>
        <end position="39"/>
    </location>
</feature>
<dbReference type="Proteomes" id="UP001216253">
    <property type="component" value="Unassembled WGS sequence"/>
</dbReference>
<evidence type="ECO:0000313" key="7">
    <source>
        <dbReference type="Proteomes" id="UP001216253"/>
    </source>
</evidence>
<dbReference type="SMART" id="SM00342">
    <property type="entry name" value="HTH_ARAC"/>
    <property type="match status" value="1"/>
</dbReference>
<protein>
    <submittedName>
        <fullName evidence="6">AraC family transcriptional regulator</fullName>
    </submittedName>
</protein>
<dbReference type="InterPro" id="IPR009057">
    <property type="entry name" value="Homeodomain-like_sf"/>
</dbReference>
<feature type="domain" description="HTH araC/xylS-type" evidence="5">
    <location>
        <begin position="221"/>
        <end position="326"/>
    </location>
</feature>
<keyword evidence="4" id="KW-1133">Transmembrane helix</keyword>
<dbReference type="InterPro" id="IPR018060">
    <property type="entry name" value="HTH_AraC"/>
</dbReference>
<feature type="transmembrane region" description="Helical" evidence="4">
    <location>
        <begin position="77"/>
        <end position="94"/>
    </location>
</feature>
<dbReference type="PROSITE" id="PS00041">
    <property type="entry name" value="HTH_ARAC_FAMILY_1"/>
    <property type="match status" value="1"/>
</dbReference>
<dbReference type="InterPro" id="IPR020449">
    <property type="entry name" value="Tscrpt_reg_AraC-type_HTH"/>
</dbReference>
<keyword evidence="4" id="KW-0472">Membrane</keyword>
<dbReference type="EMBL" id="JARESE010000062">
    <property type="protein sequence ID" value="MDE8653440.1"/>
    <property type="molecule type" value="Genomic_DNA"/>
</dbReference>